<proteinExistence type="predicted"/>
<accession>A0A1W1D462</accession>
<sequence>MKIKLLLSTLIGGIIIYSGCGESSYNPSNNSSTNQKIQQLLQNHQYVEVINTLHNKPLTNNDYTALGKAYMGLSGLDIQTVIQKIYASGDGNNSSLMTFINSANYDKVRCDVPLSYLNKATQYFMKVIGDRCTTAPQQLTNFEKNICVYKGLAQTMEAVTTLNYIKNGDDNNTSDSKLRASTCAMQYAFNGSAIECSVLEKGFIHFQQNDRVYQSITVYPYGANREYEFLLKGTKYPKEVIVTHGYCATDDYTTRVDSKEDTSYKSSYHVCPINLNEDITTVNVDHFTTKDFIIDSFNKGTETILQTTTDTKLKQQIQDFRDDIYQTRTKTTQKTQQIDEEDMVQYLKQQTKKETTQW</sequence>
<evidence type="ECO:0000313" key="1">
    <source>
        <dbReference type="EMBL" id="SFV75368.1"/>
    </source>
</evidence>
<protein>
    <submittedName>
        <fullName evidence="1">Uncharacterized protein</fullName>
    </submittedName>
</protein>
<dbReference type="EMBL" id="FPHP01000029">
    <property type="protein sequence ID" value="SFV75368.1"/>
    <property type="molecule type" value="Genomic_DNA"/>
</dbReference>
<name>A0A1W1D462_9ZZZZ</name>
<reference evidence="1" key="1">
    <citation type="submission" date="2016-10" db="EMBL/GenBank/DDBJ databases">
        <authorList>
            <person name="de Groot N.N."/>
        </authorList>
    </citation>
    <scope>NUCLEOTIDE SEQUENCE</scope>
</reference>
<organism evidence="1">
    <name type="scientific">hydrothermal vent metagenome</name>
    <dbReference type="NCBI Taxonomy" id="652676"/>
    <lineage>
        <taxon>unclassified sequences</taxon>
        <taxon>metagenomes</taxon>
        <taxon>ecological metagenomes</taxon>
    </lineage>
</organism>
<dbReference type="AlphaFoldDB" id="A0A1W1D462"/>
<gene>
    <name evidence="1" type="ORF">MNB_SM-3-388</name>
</gene>